<evidence type="ECO:0000313" key="8">
    <source>
        <dbReference type="Proteomes" id="UP001370348"/>
    </source>
</evidence>
<feature type="region of interest" description="Disordered" evidence="6">
    <location>
        <begin position="101"/>
        <end position="149"/>
    </location>
</feature>
<dbReference type="InterPro" id="IPR009078">
    <property type="entry name" value="Ferritin-like_SF"/>
</dbReference>
<name>A0ABZ2LQR6_9BACT</name>
<dbReference type="EMBL" id="CP089984">
    <property type="protein sequence ID" value="WXB12685.1"/>
    <property type="molecule type" value="Genomic_DNA"/>
</dbReference>
<evidence type="ECO:0000313" key="7">
    <source>
        <dbReference type="EMBL" id="WXB12685.1"/>
    </source>
</evidence>
<accession>A0ABZ2LQR6</accession>
<keyword evidence="1" id="KW-0409">Iron storage</keyword>
<evidence type="ECO:0000256" key="4">
    <source>
        <dbReference type="ARBA" id="ARBA00033738"/>
    </source>
</evidence>
<keyword evidence="5" id="KW-1284">Encapsulin nanocompartment</keyword>
<sequence>MSSEGLHEAEERLSEQTKNMHRAIVSLMEELEAVDWYQQRAEGATDDALRAVIEHNRDEEIEHASMTLEWIRRNNPRFDENLRTYLFTSDPITEIEEVEMAAEAQGEGGASEGAPRAANKGGETTNRPKAASSRAADGSLAIGSLKETP</sequence>
<dbReference type="InterPro" id="IPR054581">
    <property type="entry name" value="EncFtn-like"/>
</dbReference>
<protein>
    <submittedName>
        <fullName evidence="7">Ferritin-like domain-containing protein</fullName>
    </submittedName>
</protein>
<keyword evidence="3" id="KW-0408">Iron</keyword>
<dbReference type="Pfam" id="PF22277">
    <property type="entry name" value="EncFtn-like"/>
    <property type="match status" value="1"/>
</dbReference>
<dbReference type="RefSeq" id="WP_394822305.1">
    <property type="nucleotide sequence ID" value="NZ_CP089984.1"/>
</dbReference>
<keyword evidence="2" id="KW-0479">Metal-binding</keyword>
<evidence type="ECO:0000256" key="3">
    <source>
        <dbReference type="ARBA" id="ARBA00023004"/>
    </source>
</evidence>
<evidence type="ECO:0000256" key="6">
    <source>
        <dbReference type="SAM" id="MobiDB-lite"/>
    </source>
</evidence>
<comment type="subcellular location">
    <subcellularLocation>
        <location evidence="4">Encapsulin nanocompartment</location>
    </subcellularLocation>
</comment>
<dbReference type="NCBIfam" id="TIGR04535">
    <property type="entry name" value="ferrit_encaps"/>
    <property type="match status" value="1"/>
</dbReference>
<organism evidence="7 8">
    <name type="scientific">Pendulispora albinea</name>
    <dbReference type="NCBI Taxonomy" id="2741071"/>
    <lineage>
        <taxon>Bacteria</taxon>
        <taxon>Pseudomonadati</taxon>
        <taxon>Myxococcota</taxon>
        <taxon>Myxococcia</taxon>
        <taxon>Myxococcales</taxon>
        <taxon>Sorangiineae</taxon>
        <taxon>Pendulisporaceae</taxon>
        <taxon>Pendulispora</taxon>
    </lineage>
</organism>
<reference evidence="7 8" key="1">
    <citation type="submission" date="2021-12" db="EMBL/GenBank/DDBJ databases">
        <title>Discovery of the Pendulisporaceae a myxobacterial family with distinct sporulation behavior and unique specialized metabolism.</title>
        <authorList>
            <person name="Garcia R."/>
            <person name="Popoff A."/>
            <person name="Bader C.D."/>
            <person name="Loehr J."/>
            <person name="Walesch S."/>
            <person name="Walt C."/>
            <person name="Boldt J."/>
            <person name="Bunk B."/>
            <person name="Haeckl F.J.F.P.J."/>
            <person name="Gunesch A.P."/>
            <person name="Birkelbach J."/>
            <person name="Nuebel U."/>
            <person name="Pietschmann T."/>
            <person name="Bach T."/>
            <person name="Mueller R."/>
        </authorList>
    </citation>
    <scope>NUCLEOTIDE SEQUENCE [LARGE SCALE GENOMIC DNA]</scope>
    <source>
        <strain evidence="7 8">MSr11954</strain>
    </source>
</reference>
<dbReference type="SUPFAM" id="SSF47240">
    <property type="entry name" value="Ferritin-like"/>
    <property type="match status" value="1"/>
</dbReference>
<evidence type="ECO:0000256" key="2">
    <source>
        <dbReference type="ARBA" id="ARBA00022723"/>
    </source>
</evidence>
<dbReference type="InterPro" id="IPR030907">
    <property type="entry name" value="Ferrit_encaps"/>
</dbReference>
<keyword evidence="8" id="KW-1185">Reference proteome</keyword>
<evidence type="ECO:0000256" key="5">
    <source>
        <dbReference type="ARBA" id="ARBA00033787"/>
    </source>
</evidence>
<proteinExistence type="predicted"/>
<dbReference type="Gene3D" id="6.10.140.1960">
    <property type="match status" value="1"/>
</dbReference>
<gene>
    <name evidence="7" type="ORF">LZC94_33150</name>
</gene>
<evidence type="ECO:0000256" key="1">
    <source>
        <dbReference type="ARBA" id="ARBA00022434"/>
    </source>
</evidence>
<dbReference type="Proteomes" id="UP001370348">
    <property type="component" value="Chromosome"/>
</dbReference>